<comment type="similarity">
    <text evidence="4 12">Belongs to the TrpB family.</text>
</comment>
<sequence length="394" mass="42214">MPDARGHFGPYGGVFVAETLMAPLAELTAAYLKLRDDAAFNAELERDLKYYVGRPSPIYHAERLSKKIGGAQILLKREDLNHTGAHKINNTIGQVLVARHMGKRRIIAETGAGQHGVATATVCARMGMDCVVYMGATDIERQAINVYRMKLLGATVIPVHSGSKTLKDALNEALRDWVTNVADTFYIIGTVAGPHPYPMMVRDFNAVVGREARAQMLEQYGCLPDALVACVGGGSNAIGLFHAFLNDPDVAMIGAEAAGDGIETGRHAASLSAGRPGVLHGNRTYVICDDNGQITETHSISAGLDYPGVGPEHAWLKDSGRALYIGVTDDEAMEGFHALALNEGILAALESSHAVAQGIKVAREMRPDQYVLVNLSGRGDKDMQTIANREGITL</sequence>
<evidence type="ECO:0000313" key="14">
    <source>
        <dbReference type="EMBL" id="QBB72705.1"/>
    </source>
</evidence>
<evidence type="ECO:0000256" key="11">
    <source>
        <dbReference type="ARBA" id="ARBA00049047"/>
    </source>
</evidence>
<evidence type="ECO:0000256" key="6">
    <source>
        <dbReference type="ARBA" id="ARBA00022605"/>
    </source>
</evidence>
<dbReference type="EMBL" id="CP035704">
    <property type="protein sequence ID" value="QBB72705.1"/>
    <property type="molecule type" value="Genomic_DNA"/>
</dbReference>
<dbReference type="InterPro" id="IPR006654">
    <property type="entry name" value="Trp_synth_beta"/>
</dbReference>
<evidence type="ECO:0000256" key="5">
    <source>
        <dbReference type="ARBA" id="ARBA00011270"/>
    </source>
</evidence>
<proteinExistence type="inferred from homology"/>
<keyword evidence="9 12" id="KW-0057">Aromatic amino acid biosynthesis</keyword>
<evidence type="ECO:0000256" key="7">
    <source>
        <dbReference type="ARBA" id="ARBA00022822"/>
    </source>
</evidence>
<feature type="modified residue" description="N6-(pyridoxal phosphate)lysine" evidence="12">
    <location>
        <position position="87"/>
    </location>
</feature>
<dbReference type="FunFam" id="3.40.50.1100:FF:000004">
    <property type="entry name" value="Tryptophan synthase beta chain"/>
    <property type="match status" value="1"/>
</dbReference>
<keyword evidence="7 12" id="KW-0822">Tryptophan biosynthesis</keyword>
<dbReference type="GO" id="GO:0004834">
    <property type="term" value="F:tryptophan synthase activity"/>
    <property type="evidence" value="ECO:0007669"/>
    <property type="project" value="UniProtKB-UniRule"/>
</dbReference>
<evidence type="ECO:0000256" key="1">
    <source>
        <dbReference type="ARBA" id="ARBA00001933"/>
    </source>
</evidence>
<evidence type="ECO:0000256" key="3">
    <source>
        <dbReference type="ARBA" id="ARBA00004733"/>
    </source>
</evidence>
<gene>
    <name evidence="12 14" type="primary">trpB</name>
    <name evidence="14" type="ORF">ELE36_14020</name>
</gene>
<dbReference type="PIRSF" id="PIRSF001413">
    <property type="entry name" value="Trp_syn_beta"/>
    <property type="match status" value="1"/>
</dbReference>
<dbReference type="PANTHER" id="PTHR48077:SF3">
    <property type="entry name" value="TRYPTOPHAN SYNTHASE"/>
    <property type="match status" value="1"/>
</dbReference>
<comment type="function">
    <text evidence="2 12">The beta subunit is responsible for the synthesis of L-tryptophan from indole and L-serine.</text>
</comment>
<dbReference type="Gene3D" id="3.40.50.1100">
    <property type="match status" value="2"/>
</dbReference>
<dbReference type="OrthoDB" id="9766131at2"/>
<comment type="catalytic activity">
    <reaction evidence="11 12">
        <text>(1S,2R)-1-C-(indol-3-yl)glycerol 3-phosphate + L-serine = D-glyceraldehyde 3-phosphate + L-tryptophan + H2O</text>
        <dbReference type="Rhea" id="RHEA:10532"/>
        <dbReference type="ChEBI" id="CHEBI:15377"/>
        <dbReference type="ChEBI" id="CHEBI:33384"/>
        <dbReference type="ChEBI" id="CHEBI:57912"/>
        <dbReference type="ChEBI" id="CHEBI:58866"/>
        <dbReference type="ChEBI" id="CHEBI:59776"/>
        <dbReference type="EC" id="4.2.1.20"/>
    </reaction>
</comment>
<dbReference type="HAMAP" id="MF_00133">
    <property type="entry name" value="Trp_synth_beta"/>
    <property type="match status" value="1"/>
</dbReference>
<dbReference type="Proteomes" id="UP000291562">
    <property type="component" value="Chromosome"/>
</dbReference>
<evidence type="ECO:0000256" key="10">
    <source>
        <dbReference type="ARBA" id="ARBA00023239"/>
    </source>
</evidence>
<dbReference type="CDD" id="cd06446">
    <property type="entry name" value="Trp-synth_B"/>
    <property type="match status" value="1"/>
</dbReference>
<dbReference type="RefSeq" id="WP_129836894.1">
    <property type="nucleotide sequence ID" value="NZ_CP035704.1"/>
</dbReference>
<dbReference type="InterPro" id="IPR023026">
    <property type="entry name" value="Trp_synth_beta/beta-like"/>
</dbReference>
<dbReference type="InterPro" id="IPR036052">
    <property type="entry name" value="TrpB-like_PALP_sf"/>
</dbReference>
<evidence type="ECO:0000259" key="13">
    <source>
        <dbReference type="Pfam" id="PF00291"/>
    </source>
</evidence>
<dbReference type="FunFam" id="3.40.50.1100:FF:000001">
    <property type="entry name" value="Tryptophan synthase beta chain"/>
    <property type="match status" value="1"/>
</dbReference>
<dbReference type="EC" id="4.2.1.20" evidence="12"/>
<keyword evidence="8 12" id="KW-0663">Pyridoxal phosphate</keyword>
<keyword evidence="10 12" id="KW-0456">Lyase</keyword>
<evidence type="ECO:0000256" key="2">
    <source>
        <dbReference type="ARBA" id="ARBA00002786"/>
    </source>
</evidence>
<dbReference type="PROSITE" id="PS00168">
    <property type="entry name" value="TRP_SYNTHASE_BETA"/>
    <property type="match status" value="1"/>
</dbReference>
<evidence type="ECO:0000256" key="4">
    <source>
        <dbReference type="ARBA" id="ARBA00009982"/>
    </source>
</evidence>
<evidence type="ECO:0000313" key="15">
    <source>
        <dbReference type="Proteomes" id="UP000291562"/>
    </source>
</evidence>
<evidence type="ECO:0000256" key="8">
    <source>
        <dbReference type="ARBA" id="ARBA00022898"/>
    </source>
</evidence>
<dbReference type="KEGG" id="xbc:ELE36_14020"/>
<dbReference type="GO" id="GO:0005737">
    <property type="term" value="C:cytoplasm"/>
    <property type="evidence" value="ECO:0007669"/>
    <property type="project" value="TreeGrafter"/>
</dbReference>
<dbReference type="AlphaFoldDB" id="A0A411HQC8"/>
<dbReference type="NCBIfam" id="TIGR00263">
    <property type="entry name" value="trpB"/>
    <property type="match status" value="1"/>
</dbReference>
<dbReference type="UniPathway" id="UPA00035">
    <property type="reaction ID" value="UER00044"/>
</dbReference>
<dbReference type="InterPro" id="IPR006653">
    <property type="entry name" value="Trp_synth_b_CS"/>
</dbReference>
<keyword evidence="15" id="KW-1185">Reference proteome</keyword>
<accession>A0A411HQC8</accession>
<dbReference type="SUPFAM" id="SSF53686">
    <property type="entry name" value="Tryptophan synthase beta subunit-like PLP-dependent enzymes"/>
    <property type="match status" value="1"/>
</dbReference>
<name>A0A411HQC8_9GAMM</name>
<dbReference type="PANTHER" id="PTHR48077">
    <property type="entry name" value="TRYPTOPHAN SYNTHASE-RELATED"/>
    <property type="match status" value="1"/>
</dbReference>
<evidence type="ECO:0000256" key="9">
    <source>
        <dbReference type="ARBA" id="ARBA00023141"/>
    </source>
</evidence>
<reference evidence="14 15" key="1">
    <citation type="submission" date="2019-01" db="EMBL/GenBank/DDBJ databases">
        <title>Pseudolysobacter antarctica gen. nov., sp. nov., isolated from Fildes Peninsula, Antarctica.</title>
        <authorList>
            <person name="Wei Z."/>
            <person name="Peng F."/>
        </authorList>
    </citation>
    <scope>NUCLEOTIDE SEQUENCE [LARGE SCALE GENOMIC DNA]</scope>
    <source>
        <strain evidence="14 15">AQ6-296</strain>
    </source>
</reference>
<dbReference type="InterPro" id="IPR001926">
    <property type="entry name" value="TrpB-like_PALP"/>
</dbReference>
<keyword evidence="6 12" id="KW-0028">Amino-acid biosynthesis</keyword>
<feature type="domain" description="Tryptophan synthase beta chain-like PALP" evidence="13">
    <location>
        <begin position="53"/>
        <end position="377"/>
    </location>
</feature>
<evidence type="ECO:0000256" key="12">
    <source>
        <dbReference type="HAMAP-Rule" id="MF_00133"/>
    </source>
</evidence>
<organism evidence="14 15">
    <name type="scientific">Pseudolysobacter antarcticus</name>
    <dbReference type="NCBI Taxonomy" id="2511995"/>
    <lineage>
        <taxon>Bacteria</taxon>
        <taxon>Pseudomonadati</taxon>
        <taxon>Pseudomonadota</taxon>
        <taxon>Gammaproteobacteria</taxon>
        <taxon>Lysobacterales</taxon>
        <taxon>Rhodanobacteraceae</taxon>
        <taxon>Pseudolysobacter</taxon>
    </lineage>
</organism>
<comment type="cofactor">
    <cofactor evidence="1 12">
        <name>pyridoxal 5'-phosphate</name>
        <dbReference type="ChEBI" id="CHEBI:597326"/>
    </cofactor>
</comment>
<comment type="subunit">
    <text evidence="5 12">Tetramer of two alpha and two beta chains.</text>
</comment>
<protein>
    <recommendedName>
        <fullName evidence="12">Tryptophan synthase beta chain</fullName>
        <ecNumber evidence="12">4.2.1.20</ecNumber>
    </recommendedName>
</protein>
<comment type="pathway">
    <text evidence="3 12">Amino-acid biosynthesis; L-tryptophan biosynthesis; L-tryptophan from chorismate: step 5/5.</text>
</comment>
<dbReference type="Pfam" id="PF00291">
    <property type="entry name" value="PALP"/>
    <property type="match status" value="1"/>
</dbReference>